<organism evidence="7">
    <name type="scientific">uncultured bacterium 12AC_lac13</name>
    <dbReference type="NCBI Taxonomy" id="1447233"/>
    <lineage>
        <taxon>Bacteria</taxon>
        <taxon>environmental samples</taxon>
    </lineage>
</organism>
<dbReference type="InterPro" id="IPR029063">
    <property type="entry name" value="SAM-dependent_MTases_sf"/>
</dbReference>
<feature type="binding site" evidence="5">
    <location>
        <position position="250"/>
    </location>
    <ligand>
        <name>S-adenosyl-L-methionine</name>
        <dbReference type="ChEBI" id="CHEBI:59789"/>
    </ligand>
</feature>
<evidence type="ECO:0000313" key="7">
    <source>
        <dbReference type="EMBL" id="AHN97600.1"/>
    </source>
</evidence>
<keyword evidence="1" id="KW-0408">Iron</keyword>
<feature type="active site" description="Nucleophile" evidence="5">
    <location>
        <position position="369"/>
    </location>
</feature>
<feature type="binding site" evidence="5">
    <location>
        <position position="343"/>
    </location>
    <ligand>
        <name>S-adenosyl-L-methionine</name>
        <dbReference type="ChEBI" id="CHEBI:59789"/>
    </ligand>
</feature>
<dbReference type="GO" id="GO:0070475">
    <property type="term" value="P:rRNA base methylation"/>
    <property type="evidence" value="ECO:0007669"/>
    <property type="project" value="TreeGrafter"/>
</dbReference>
<accession>X2LAU1</accession>
<dbReference type="CDD" id="cd02440">
    <property type="entry name" value="AdoMet_MTases"/>
    <property type="match status" value="1"/>
</dbReference>
<dbReference type="Pfam" id="PF05958">
    <property type="entry name" value="tRNA_U5-meth_tr"/>
    <property type="match status" value="1"/>
</dbReference>
<name>X2LAU1_9BACT</name>
<dbReference type="PANTHER" id="PTHR11061:SF49">
    <property type="entry name" value="23S RRNA (URACIL(1939)-C(5))-METHYLTRANSFERASE RLMD"/>
    <property type="match status" value="1"/>
</dbReference>
<evidence type="ECO:0000256" key="3">
    <source>
        <dbReference type="ARBA" id="ARBA00022679"/>
    </source>
</evidence>
<protein>
    <submittedName>
        <fullName evidence="7">(Uracil-5)-methyltransferase</fullName>
    </submittedName>
</protein>
<evidence type="ECO:0000256" key="6">
    <source>
        <dbReference type="PROSITE-ProRule" id="PRU10015"/>
    </source>
</evidence>
<feature type="binding site" evidence="5">
    <location>
        <position position="297"/>
    </location>
    <ligand>
        <name>S-adenosyl-L-methionine</name>
        <dbReference type="ChEBI" id="CHEBI:59789"/>
    </ligand>
</feature>
<proteinExistence type="inferred from homology"/>
<feature type="binding site" evidence="5">
    <location>
        <position position="277"/>
    </location>
    <ligand>
        <name>S-adenosyl-L-methionine</name>
        <dbReference type="ChEBI" id="CHEBI:59789"/>
    </ligand>
</feature>
<dbReference type="PROSITE" id="PS51687">
    <property type="entry name" value="SAM_MT_RNA_M5U"/>
    <property type="match status" value="1"/>
</dbReference>
<comment type="similarity">
    <text evidence="5">Belongs to the class I-like SAM-binding methyltransferase superfamily. RNA M5U methyltransferase family.</text>
</comment>
<dbReference type="Gene3D" id="2.40.50.140">
    <property type="entry name" value="Nucleic acid-binding proteins"/>
    <property type="match status" value="1"/>
</dbReference>
<keyword evidence="4 5" id="KW-0949">S-adenosyl-L-methionine</keyword>
<evidence type="ECO:0000256" key="1">
    <source>
        <dbReference type="ARBA" id="ARBA00022485"/>
    </source>
</evidence>
<evidence type="ECO:0000256" key="5">
    <source>
        <dbReference type="PROSITE-ProRule" id="PRU01024"/>
    </source>
</evidence>
<sequence length="411" mass="44130">MSQQARGPSETVEIVRLGHAGDGVTADGLFVAGTVPGDIVRIAREAGRGQLIELITPGPTRVAPPCVHFGSCGGCALQHVARDAYLAWKHDLVATALKQRGFADVPMDEIRAVAPGTRRRANFKAQLRGQDVALGFYEAGSRVLVDLTECPILVPELAHIMPRLRRQLSKVLRPNETAELLATATDSGIDLALNLKRKREVDLLTLLSTIAATLKLARLSWNGEDVAIAETPSLRVGRFTVALPPGAFLQPTKEGEQMLQRLVLDAASGARSVADLFSGCGTLALALAEHHAVHAADSVVAQVDALLAAARQGNARVTGVSRDLFRRPLLAVELSRFDAVVLDPPRPGAAAQAKALAESRVPKVLYVSCNAASFARDARTLADGGYRLRRVTPIDQFLWSPHVELFAEFRR</sequence>
<dbReference type="InterPro" id="IPR010280">
    <property type="entry name" value="U5_MeTrfase_fam"/>
</dbReference>
<keyword evidence="2 5" id="KW-0489">Methyltransferase</keyword>
<evidence type="ECO:0000256" key="4">
    <source>
        <dbReference type="ARBA" id="ARBA00022691"/>
    </source>
</evidence>
<keyword evidence="1" id="KW-0004">4Fe-4S</keyword>
<keyword evidence="3 5" id="KW-0808">Transferase</keyword>
<evidence type="ECO:0000256" key="2">
    <source>
        <dbReference type="ARBA" id="ARBA00022603"/>
    </source>
</evidence>
<dbReference type="EMBL" id="KF796593">
    <property type="protein sequence ID" value="AHN97600.1"/>
    <property type="molecule type" value="Genomic_DNA"/>
</dbReference>
<keyword evidence="1" id="KW-0479">Metal-binding</keyword>
<dbReference type="PANTHER" id="PTHR11061">
    <property type="entry name" value="RNA M5U METHYLTRANSFERASE"/>
    <property type="match status" value="1"/>
</dbReference>
<feature type="active site" evidence="6">
    <location>
        <position position="369"/>
    </location>
</feature>
<dbReference type="InterPro" id="IPR012340">
    <property type="entry name" value="NA-bd_OB-fold"/>
</dbReference>
<dbReference type="PROSITE" id="PS01230">
    <property type="entry name" value="TRMA_1"/>
    <property type="match status" value="1"/>
</dbReference>
<dbReference type="GO" id="GO:0051539">
    <property type="term" value="F:4 iron, 4 sulfur cluster binding"/>
    <property type="evidence" value="ECO:0007669"/>
    <property type="project" value="UniProtKB-KW"/>
</dbReference>
<dbReference type="SUPFAM" id="SSF53335">
    <property type="entry name" value="S-adenosyl-L-methionine-dependent methyltransferases"/>
    <property type="match status" value="1"/>
</dbReference>
<dbReference type="GO" id="GO:0070041">
    <property type="term" value="F:rRNA (uridine-C5-)-methyltransferase activity"/>
    <property type="evidence" value="ECO:0007669"/>
    <property type="project" value="TreeGrafter"/>
</dbReference>
<reference evidence="7" key="1">
    <citation type="submission" date="2013-10" db="EMBL/GenBank/DDBJ databases">
        <title>Functional metagenomics reveals novel beta-galactosidases not predictable from gene sequences.</title>
        <authorList>
            <person name="Cheng J."/>
            <person name="Engel K."/>
            <person name="Romantsov T."/>
            <person name="Neufeld J.D."/>
            <person name="Rose D.R."/>
            <person name="Charles T.C."/>
        </authorList>
    </citation>
    <scope>NUCLEOTIDE SEQUENCE</scope>
</reference>
<keyword evidence="1" id="KW-0411">Iron-sulfur</keyword>
<dbReference type="Gene3D" id="3.40.50.150">
    <property type="entry name" value="Vaccinia Virus protein VP39"/>
    <property type="match status" value="1"/>
</dbReference>
<dbReference type="AlphaFoldDB" id="X2LAU1"/>
<dbReference type="Gene3D" id="2.40.50.1070">
    <property type="match status" value="1"/>
</dbReference>
<dbReference type="InterPro" id="IPR030390">
    <property type="entry name" value="MeTrfase_TrmA_AS"/>
</dbReference>